<dbReference type="AlphaFoldDB" id="A0A8A3S457"/>
<protein>
    <submittedName>
        <fullName evidence="1">Uncharacterized protein</fullName>
    </submittedName>
</protein>
<keyword evidence="2" id="KW-1185">Reference proteome</keyword>
<dbReference type="KEGG" id="maqe:RJ40_02390"/>
<name>A0A8A3S457_9EURY</name>
<reference evidence="1" key="1">
    <citation type="journal article" date="2001" name="Int. J. Syst. Evol. Microbiol.">
        <title>Methanofollis aquaemaris sp. nov., a methanogen isolated from an aquaculture fish pond.</title>
        <authorList>
            <person name="Lai M.C."/>
            <person name="Chen S.C."/>
        </authorList>
    </citation>
    <scope>NUCLEOTIDE SEQUENCE</scope>
    <source>
        <strain evidence="1">N2F9704</strain>
    </source>
</reference>
<organism evidence="1 2">
    <name type="scientific">Methanofollis aquaemaris</name>
    <dbReference type="NCBI Taxonomy" id="126734"/>
    <lineage>
        <taxon>Archaea</taxon>
        <taxon>Methanobacteriati</taxon>
        <taxon>Methanobacteriota</taxon>
        <taxon>Stenosarchaea group</taxon>
        <taxon>Methanomicrobia</taxon>
        <taxon>Methanomicrobiales</taxon>
        <taxon>Methanomicrobiaceae</taxon>
        <taxon>Methanofollis</taxon>
    </lineage>
</organism>
<evidence type="ECO:0000313" key="2">
    <source>
        <dbReference type="Proteomes" id="UP001042704"/>
    </source>
</evidence>
<dbReference type="GeneID" id="76423175"/>
<reference evidence="1" key="2">
    <citation type="submission" date="2019-02" db="EMBL/GenBank/DDBJ databases">
        <authorList>
            <person name="Chen S.-C."/>
            <person name="Chien H.-H."/>
            <person name="Lai M.-C."/>
        </authorList>
    </citation>
    <scope>NUCLEOTIDE SEQUENCE</scope>
    <source>
        <strain evidence="1">N2F9704</strain>
    </source>
</reference>
<accession>A0A8A3S457</accession>
<dbReference type="EMBL" id="CP036172">
    <property type="protein sequence ID" value="QSZ66426.1"/>
    <property type="molecule type" value="Genomic_DNA"/>
</dbReference>
<gene>
    <name evidence="1" type="ORF">RJ40_02390</name>
</gene>
<sequence>MQATLTAFSPVNPAWLDLVLSRDGKDFEFTPAIRDLRGSSGCRPMTAHLCMHSFTDGGLCNVRGDPLFTGYCRLRHRGDTTLPTYCNPQFWPWYLCPHYAPREASP</sequence>
<dbReference type="Proteomes" id="UP001042704">
    <property type="component" value="Chromosome"/>
</dbReference>
<proteinExistence type="predicted"/>
<dbReference type="RefSeq" id="WP_265581768.1">
    <property type="nucleotide sequence ID" value="NZ_CP036172.1"/>
</dbReference>
<evidence type="ECO:0000313" key="1">
    <source>
        <dbReference type="EMBL" id="QSZ66426.1"/>
    </source>
</evidence>